<keyword evidence="4 6" id="KW-0472">Membrane</keyword>
<evidence type="ECO:0000313" key="8">
    <source>
        <dbReference type="EMBL" id="PSN64929.1"/>
    </source>
</evidence>
<dbReference type="GO" id="GO:0016020">
    <property type="term" value="C:membrane"/>
    <property type="evidence" value="ECO:0007669"/>
    <property type="project" value="UniProtKB-SubCell"/>
</dbReference>
<dbReference type="STRING" id="1448308.A0A2T2NHT5"/>
<feature type="transmembrane region" description="Helical" evidence="6">
    <location>
        <begin position="167"/>
        <end position="191"/>
    </location>
</feature>
<accession>A0A2T2NHT5</accession>
<keyword evidence="3 6" id="KW-1133">Transmembrane helix</keyword>
<dbReference type="InterPro" id="IPR049326">
    <property type="entry name" value="Rhodopsin_dom_fungi"/>
</dbReference>
<comment type="subcellular location">
    <subcellularLocation>
        <location evidence="1">Membrane</location>
        <topology evidence="1">Multi-pass membrane protein</topology>
    </subcellularLocation>
</comment>
<evidence type="ECO:0000256" key="1">
    <source>
        <dbReference type="ARBA" id="ARBA00004141"/>
    </source>
</evidence>
<dbReference type="PANTHER" id="PTHR33048">
    <property type="entry name" value="PTH11-LIKE INTEGRAL MEMBRANE PROTEIN (AFU_ORTHOLOGUE AFUA_5G11245)"/>
    <property type="match status" value="1"/>
</dbReference>
<feature type="domain" description="Rhodopsin" evidence="7">
    <location>
        <begin position="31"/>
        <end position="271"/>
    </location>
</feature>
<evidence type="ECO:0000256" key="5">
    <source>
        <dbReference type="ARBA" id="ARBA00038359"/>
    </source>
</evidence>
<keyword evidence="2 6" id="KW-0812">Transmembrane</keyword>
<feature type="transmembrane region" description="Helical" evidence="6">
    <location>
        <begin position="125"/>
        <end position="147"/>
    </location>
</feature>
<evidence type="ECO:0000259" key="7">
    <source>
        <dbReference type="Pfam" id="PF20684"/>
    </source>
</evidence>
<comment type="similarity">
    <text evidence="5">Belongs to the SAT4 family.</text>
</comment>
<gene>
    <name evidence="8" type="ORF">BS50DRAFT_47370</name>
</gene>
<name>A0A2T2NHT5_CORCC</name>
<feature type="transmembrane region" description="Helical" evidence="6">
    <location>
        <begin position="91"/>
        <end position="113"/>
    </location>
</feature>
<proteinExistence type="inferred from homology"/>
<feature type="transmembrane region" description="Helical" evidence="6">
    <location>
        <begin position="12"/>
        <end position="35"/>
    </location>
</feature>
<dbReference type="PANTHER" id="PTHR33048:SF18">
    <property type="entry name" value="INTEGRAL MEMBRANE PROTEIN"/>
    <property type="match status" value="1"/>
</dbReference>
<feature type="transmembrane region" description="Helical" evidence="6">
    <location>
        <begin position="47"/>
        <end position="71"/>
    </location>
</feature>
<dbReference type="Proteomes" id="UP000240883">
    <property type="component" value="Unassembled WGS sequence"/>
</dbReference>
<dbReference type="InterPro" id="IPR052337">
    <property type="entry name" value="SAT4-like"/>
</dbReference>
<evidence type="ECO:0000256" key="4">
    <source>
        <dbReference type="ARBA" id="ARBA00023136"/>
    </source>
</evidence>
<dbReference type="Pfam" id="PF20684">
    <property type="entry name" value="Fung_rhodopsin"/>
    <property type="match status" value="1"/>
</dbReference>
<organism evidence="8 9">
    <name type="scientific">Corynespora cassiicola Philippines</name>
    <dbReference type="NCBI Taxonomy" id="1448308"/>
    <lineage>
        <taxon>Eukaryota</taxon>
        <taxon>Fungi</taxon>
        <taxon>Dikarya</taxon>
        <taxon>Ascomycota</taxon>
        <taxon>Pezizomycotina</taxon>
        <taxon>Dothideomycetes</taxon>
        <taxon>Pleosporomycetidae</taxon>
        <taxon>Pleosporales</taxon>
        <taxon>Corynesporascaceae</taxon>
        <taxon>Corynespora</taxon>
    </lineage>
</organism>
<evidence type="ECO:0000256" key="3">
    <source>
        <dbReference type="ARBA" id="ARBA00022989"/>
    </source>
</evidence>
<dbReference type="EMBL" id="KZ678137">
    <property type="protein sequence ID" value="PSN64929.1"/>
    <property type="molecule type" value="Genomic_DNA"/>
</dbReference>
<evidence type="ECO:0000256" key="6">
    <source>
        <dbReference type="SAM" id="Phobius"/>
    </source>
</evidence>
<feature type="transmembrane region" description="Helical" evidence="6">
    <location>
        <begin position="203"/>
        <end position="223"/>
    </location>
</feature>
<evidence type="ECO:0000313" key="9">
    <source>
        <dbReference type="Proteomes" id="UP000240883"/>
    </source>
</evidence>
<evidence type="ECO:0000256" key="2">
    <source>
        <dbReference type="ARBA" id="ARBA00022692"/>
    </source>
</evidence>
<keyword evidence="9" id="KW-1185">Reference proteome</keyword>
<dbReference type="AlphaFoldDB" id="A0A2T2NHT5"/>
<sequence>MDTERTTSLFTTASIVISVVFPSLASFVVALRLFVKHRQRQSLYWEDWTIIACVLLCWAISIDIWIFAPIVGINMTRIPQRDAALTISKFLWVNEMPFSIVLGLVKISILLFYARLFSASLFKQVSWAMIIIITMWTIAILLVSIFKTNPVSGIWTNPEETYAINDSAYVISVAAMSLAFDCIILIMPIFVIRKLQMPLRRKIGVMLVFWLGALCCVCGAARLRLSYESVHDYTSSLNEYYKLNQAHIWAQLEPNVSVVAASLPMLRPLFSTDQGGIGSWLSSKFSVFRFRSSSNTEISTGNSKRFGNLGSVVGYARSPGDTESTRELNGIISVRHDIELGYYEVPR</sequence>
<dbReference type="OrthoDB" id="3794366at2759"/>
<protein>
    <recommendedName>
        <fullName evidence="7">Rhodopsin domain-containing protein</fullName>
    </recommendedName>
</protein>
<reference evidence="8 9" key="1">
    <citation type="journal article" date="2018" name="Front. Microbiol.">
        <title>Genome-Wide Analysis of Corynespora cassiicola Leaf Fall Disease Putative Effectors.</title>
        <authorList>
            <person name="Lopez D."/>
            <person name="Ribeiro S."/>
            <person name="Label P."/>
            <person name="Fumanal B."/>
            <person name="Venisse J.S."/>
            <person name="Kohler A."/>
            <person name="de Oliveira R.R."/>
            <person name="Labutti K."/>
            <person name="Lipzen A."/>
            <person name="Lail K."/>
            <person name="Bauer D."/>
            <person name="Ohm R.A."/>
            <person name="Barry K.W."/>
            <person name="Spatafora J."/>
            <person name="Grigoriev I.V."/>
            <person name="Martin F.M."/>
            <person name="Pujade-Renaud V."/>
        </authorList>
    </citation>
    <scope>NUCLEOTIDE SEQUENCE [LARGE SCALE GENOMIC DNA]</scope>
    <source>
        <strain evidence="8 9">Philippines</strain>
    </source>
</reference>